<evidence type="ECO:0000313" key="1">
    <source>
        <dbReference type="EMBL" id="TCP26635.1"/>
    </source>
</evidence>
<accession>A0A4R2NYZ1</accession>
<evidence type="ECO:0000313" key="2">
    <source>
        <dbReference type="Proteomes" id="UP000295416"/>
    </source>
</evidence>
<reference evidence="1 2" key="1">
    <citation type="submission" date="2019-03" db="EMBL/GenBank/DDBJ databases">
        <title>Genomic Encyclopedia of Type Strains, Phase IV (KMG-IV): sequencing the most valuable type-strain genomes for metagenomic binning, comparative biology and taxonomic classification.</title>
        <authorList>
            <person name="Goeker M."/>
        </authorList>
    </citation>
    <scope>NUCLEOTIDE SEQUENCE [LARGE SCALE GENOMIC DNA]</scope>
    <source>
        <strain evidence="1 2">DSM 19377</strain>
    </source>
</reference>
<dbReference type="EMBL" id="SLXK01000019">
    <property type="protein sequence ID" value="TCP26635.1"/>
    <property type="molecule type" value="Genomic_DNA"/>
</dbReference>
<organism evidence="1 2">
    <name type="scientific">Scopulibacillus darangshiensis</name>
    <dbReference type="NCBI Taxonomy" id="442528"/>
    <lineage>
        <taxon>Bacteria</taxon>
        <taxon>Bacillati</taxon>
        <taxon>Bacillota</taxon>
        <taxon>Bacilli</taxon>
        <taxon>Bacillales</taxon>
        <taxon>Sporolactobacillaceae</taxon>
        <taxon>Scopulibacillus</taxon>
    </lineage>
</organism>
<gene>
    <name evidence="1" type="ORF">EV207_11966</name>
</gene>
<name>A0A4R2NYZ1_9BACL</name>
<dbReference type="AlphaFoldDB" id="A0A4R2NYZ1"/>
<proteinExistence type="predicted"/>
<keyword evidence="2" id="KW-1185">Reference proteome</keyword>
<evidence type="ECO:0008006" key="3">
    <source>
        <dbReference type="Google" id="ProtNLM"/>
    </source>
</evidence>
<sequence length="59" mass="7078">MEHKNLLRMAVESRKKHLIRCLMTLEENENNEQHLNSLTLSELEEEWKRYQGRDEPGIG</sequence>
<dbReference type="RefSeq" id="WP_132746636.1">
    <property type="nucleotide sequence ID" value="NZ_SLXK01000019.1"/>
</dbReference>
<comment type="caution">
    <text evidence="1">The sequence shown here is derived from an EMBL/GenBank/DDBJ whole genome shotgun (WGS) entry which is preliminary data.</text>
</comment>
<protein>
    <recommendedName>
        <fullName evidence="3">Fur-regulated basic protein A</fullName>
    </recommendedName>
</protein>
<dbReference type="Proteomes" id="UP000295416">
    <property type="component" value="Unassembled WGS sequence"/>
</dbReference>